<feature type="transmembrane region" description="Helical" evidence="6">
    <location>
        <begin position="35"/>
        <end position="54"/>
    </location>
</feature>
<evidence type="ECO:0000256" key="2">
    <source>
        <dbReference type="ARBA" id="ARBA00005692"/>
    </source>
</evidence>
<keyword evidence="4 6" id="KW-1133">Transmembrane helix</keyword>
<dbReference type="GO" id="GO:0007606">
    <property type="term" value="P:sensory perception of chemical stimulus"/>
    <property type="evidence" value="ECO:0007669"/>
    <property type="project" value="UniProtKB-UniRule"/>
</dbReference>
<dbReference type="SUPFAM" id="SSF81321">
    <property type="entry name" value="Family A G protein-coupled receptor-like"/>
    <property type="match status" value="1"/>
</dbReference>
<dbReference type="InterPro" id="IPR000609">
    <property type="entry name" value="7TM_GPCR_serpentine_rcpt_Srg"/>
</dbReference>
<dbReference type="PANTHER" id="PTHR31627:SF12">
    <property type="entry name" value="SERPENTINE RECEPTOR CLASS GAMMA-11-RELATED"/>
    <property type="match status" value="1"/>
</dbReference>
<organism evidence="7 8">
    <name type="scientific">Caenorhabditis nigoni</name>
    <dbReference type="NCBI Taxonomy" id="1611254"/>
    <lineage>
        <taxon>Eukaryota</taxon>
        <taxon>Metazoa</taxon>
        <taxon>Ecdysozoa</taxon>
        <taxon>Nematoda</taxon>
        <taxon>Chromadorea</taxon>
        <taxon>Rhabditida</taxon>
        <taxon>Rhabditina</taxon>
        <taxon>Rhabditomorpha</taxon>
        <taxon>Rhabditoidea</taxon>
        <taxon>Rhabditidae</taxon>
        <taxon>Peloderinae</taxon>
        <taxon>Caenorhabditis</taxon>
    </lineage>
</organism>
<comment type="subcellular location">
    <subcellularLocation>
        <location evidence="1">Membrane</location>
        <topology evidence="1">Multi-pass membrane protein</topology>
    </subcellularLocation>
</comment>
<dbReference type="Pfam" id="PF02118">
    <property type="entry name" value="Srg"/>
    <property type="match status" value="1"/>
</dbReference>
<dbReference type="AlphaFoldDB" id="A0A2G5V9Z0"/>
<keyword evidence="3 6" id="KW-0812">Transmembrane</keyword>
<dbReference type="PRINTS" id="PR00698">
    <property type="entry name" value="TMPROTEINSRG"/>
</dbReference>
<comment type="caution">
    <text evidence="7">The sequence shown here is derived from an EMBL/GenBank/DDBJ whole genome shotgun (WGS) entry which is preliminary data.</text>
</comment>
<proteinExistence type="inferred from homology"/>
<dbReference type="PANTHER" id="PTHR31627">
    <property type="entry name" value="SERPENTINE RECEPTOR CLASS GAMMA-RELATED"/>
    <property type="match status" value="1"/>
</dbReference>
<dbReference type="OrthoDB" id="5853002at2759"/>
<feature type="transmembrane region" description="Helical" evidence="6">
    <location>
        <begin position="241"/>
        <end position="262"/>
    </location>
</feature>
<protein>
    <recommendedName>
        <fullName evidence="6">Serpentine receptor class gamma</fullName>
    </recommendedName>
</protein>
<gene>
    <name evidence="7" type="primary">Cnig_chr_II.g7472</name>
    <name evidence="7" type="ORF">B9Z55_007472</name>
</gene>
<comment type="similarity">
    <text evidence="2 6">Belongs to the nematode receptor-like protein srg family.</text>
</comment>
<keyword evidence="5 6" id="KW-0472">Membrane</keyword>
<keyword evidence="8" id="KW-1185">Reference proteome</keyword>
<feature type="transmembrane region" description="Helical" evidence="6">
    <location>
        <begin position="102"/>
        <end position="119"/>
    </location>
</feature>
<dbReference type="GO" id="GO:0004888">
    <property type="term" value="F:transmembrane signaling receptor activity"/>
    <property type="evidence" value="ECO:0007669"/>
    <property type="project" value="InterPro"/>
</dbReference>
<reference evidence="8" key="1">
    <citation type="submission" date="2017-10" db="EMBL/GenBank/DDBJ databases">
        <title>Rapid genome shrinkage in a self-fertile nematode reveals novel sperm competition proteins.</title>
        <authorList>
            <person name="Yin D."/>
            <person name="Schwarz E.M."/>
            <person name="Thomas C.G."/>
            <person name="Felde R.L."/>
            <person name="Korf I.F."/>
            <person name="Cutter A.D."/>
            <person name="Schartner C.M."/>
            <person name="Ralston E.J."/>
            <person name="Meyer B.J."/>
            <person name="Haag E.S."/>
        </authorList>
    </citation>
    <scope>NUCLEOTIDE SEQUENCE [LARGE SCALE GENOMIC DNA]</scope>
    <source>
        <strain evidence="8">JU1422</strain>
    </source>
</reference>
<dbReference type="Proteomes" id="UP000230233">
    <property type="component" value="Chromosome II"/>
</dbReference>
<accession>A0A2G5V9Z0</accession>
<evidence type="ECO:0000256" key="1">
    <source>
        <dbReference type="ARBA" id="ARBA00004141"/>
    </source>
</evidence>
<comment type="caution">
    <text evidence="6">Lacks conserved residue(s) required for the propagation of feature annotation.</text>
</comment>
<dbReference type="InterPro" id="IPR051119">
    <property type="entry name" value="Nematode_SR-like"/>
</dbReference>
<feature type="transmembrane region" description="Helical" evidence="6">
    <location>
        <begin position="66"/>
        <end position="90"/>
    </location>
</feature>
<evidence type="ECO:0000313" key="7">
    <source>
        <dbReference type="EMBL" id="PIC48537.1"/>
    </source>
</evidence>
<feature type="transmembrane region" description="Helical" evidence="6">
    <location>
        <begin position="155"/>
        <end position="178"/>
    </location>
</feature>
<evidence type="ECO:0000313" key="8">
    <source>
        <dbReference type="Proteomes" id="UP000230233"/>
    </source>
</evidence>
<evidence type="ECO:0000256" key="4">
    <source>
        <dbReference type="ARBA" id="ARBA00022989"/>
    </source>
</evidence>
<feature type="transmembrane region" description="Helical" evidence="6">
    <location>
        <begin position="201"/>
        <end position="221"/>
    </location>
</feature>
<evidence type="ECO:0000256" key="5">
    <source>
        <dbReference type="ARBA" id="ARBA00023136"/>
    </source>
</evidence>
<evidence type="ECO:0000256" key="3">
    <source>
        <dbReference type="ARBA" id="ARBA00022692"/>
    </source>
</evidence>
<evidence type="ECO:0000256" key="6">
    <source>
        <dbReference type="RuleBase" id="RU280813"/>
    </source>
</evidence>
<sequence>MVFVLNITNDDDPVVFDCDDSYDSWIEISKYVIQFMYLVPGGILNSLFFYTIWFGHRSTYSNSSFFVIYSIDCFVSVLIIICDIIGRFIMYIPPLCPILSPYFYNPLYFFKGVMIVMNHSKTCKFIIQSLLVLNRMTSVIWPLEYSKMWRKCVKWAVALIILLPLATDWNLVISRVYMEPMFGGFYFFYTRKVAWAKQSRFQVFFISIAFGFTVVCTSYTLHALKKLKNRITKAERTVSIASAYISIGYIVLSVFQVFYAFFPYLPGGVMVSLAHVAYDVLDVGSPFTMIAVNKTLRHHVFGMTVKN</sequence>
<dbReference type="GO" id="GO:0016020">
    <property type="term" value="C:membrane"/>
    <property type="evidence" value="ECO:0007669"/>
    <property type="project" value="UniProtKB-SubCell"/>
</dbReference>
<name>A0A2G5V9Z0_9PELO</name>
<dbReference type="EMBL" id="PDUG01000002">
    <property type="protein sequence ID" value="PIC48537.1"/>
    <property type="molecule type" value="Genomic_DNA"/>
</dbReference>